<keyword evidence="1" id="KW-1133">Transmembrane helix</keyword>
<organism evidence="2 3">
    <name type="scientific">Papillibacter cinnamivorans DSM 12816</name>
    <dbReference type="NCBI Taxonomy" id="1122930"/>
    <lineage>
        <taxon>Bacteria</taxon>
        <taxon>Bacillati</taxon>
        <taxon>Bacillota</taxon>
        <taxon>Clostridia</taxon>
        <taxon>Eubacteriales</taxon>
        <taxon>Oscillospiraceae</taxon>
        <taxon>Papillibacter</taxon>
    </lineage>
</organism>
<gene>
    <name evidence="2" type="ORF">SAMN02745168_0740</name>
</gene>
<evidence type="ECO:0000313" key="3">
    <source>
        <dbReference type="Proteomes" id="UP000192790"/>
    </source>
</evidence>
<sequence>MYEKEIQVKISEKPLNGNPSPVVTLVFSILCFVFWANYMGYLKEGSILAIGVLQIGVFPIYIIGAIILFTRGNDFAGNVFAIFATAFGSAAGLTHVLMILSLTHGIPFDYTICGILFTIIGACLLLILPGLRYASKVDFLIFLFGGLGVMFAGLSGAMSVPAYFPLLAGWFLFIDGCVGIYSFLSGMLGFCGLNIPTGKPFFSLPEAPKSSAVAVK</sequence>
<protein>
    <submittedName>
        <fullName evidence="2">Uncharacterized protein</fullName>
    </submittedName>
</protein>
<feature type="transmembrane region" description="Helical" evidence="1">
    <location>
        <begin position="80"/>
        <end position="102"/>
    </location>
</feature>
<feature type="transmembrane region" description="Helical" evidence="1">
    <location>
        <begin position="140"/>
        <end position="164"/>
    </location>
</feature>
<feature type="transmembrane region" description="Helical" evidence="1">
    <location>
        <begin position="108"/>
        <end position="128"/>
    </location>
</feature>
<keyword evidence="1" id="KW-0812">Transmembrane</keyword>
<keyword evidence="1" id="KW-0472">Membrane</keyword>
<accession>A0A1W1YX63</accession>
<proteinExistence type="predicted"/>
<dbReference type="RefSeq" id="WP_084233353.1">
    <property type="nucleotide sequence ID" value="NZ_FWXW01000001.1"/>
</dbReference>
<feature type="transmembrane region" description="Helical" evidence="1">
    <location>
        <begin position="47"/>
        <end position="68"/>
    </location>
</feature>
<dbReference type="STRING" id="1122930.SAMN02745168_0740"/>
<keyword evidence="3" id="KW-1185">Reference proteome</keyword>
<dbReference type="Proteomes" id="UP000192790">
    <property type="component" value="Unassembled WGS sequence"/>
</dbReference>
<name>A0A1W1YX63_9FIRM</name>
<feature type="transmembrane region" description="Helical" evidence="1">
    <location>
        <begin position="170"/>
        <end position="193"/>
    </location>
</feature>
<feature type="transmembrane region" description="Helical" evidence="1">
    <location>
        <begin position="21"/>
        <end position="41"/>
    </location>
</feature>
<reference evidence="2 3" key="1">
    <citation type="submission" date="2017-04" db="EMBL/GenBank/DDBJ databases">
        <authorList>
            <person name="Afonso C.L."/>
            <person name="Miller P.J."/>
            <person name="Scott M.A."/>
            <person name="Spackman E."/>
            <person name="Goraichik I."/>
            <person name="Dimitrov K.M."/>
            <person name="Suarez D.L."/>
            <person name="Swayne D.E."/>
        </authorList>
    </citation>
    <scope>NUCLEOTIDE SEQUENCE [LARGE SCALE GENOMIC DNA]</scope>
    <source>
        <strain evidence="2 3">DSM 12816</strain>
    </source>
</reference>
<dbReference type="OrthoDB" id="9787939at2"/>
<dbReference type="EMBL" id="FWXW01000001">
    <property type="protein sequence ID" value="SMC40682.1"/>
    <property type="molecule type" value="Genomic_DNA"/>
</dbReference>
<evidence type="ECO:0000313" key="2">
    <source>
        <dbReference type="EMBL" id="SMC40682.1"/>
    </source>
</evidence>
<evidence type="ECO:0000256" key="1">
    <source>
        <dbReference type="SAM" id="Phobius"/>
    </source>
</evidence>
<dbReference type="AlphaFoldDB" id="A0A1W1YX63"/>